<feature type="compositionally biased region" description="Polar residues" evidence="1">
    <location>
        <begin position="566"/>
        <end position="577"/>
    </location>
</feature>
<feature type="region of interest" description="Disordered" evidence="1">
    <location>
        <begin position="1"/>
        <end position="46"/>
    </location>
</feature>
<proteinExistence type="predicted"/>
<comment type="caution">
    <text evidence="2">The sequence shown here is derived from an EMBL/GenBank/DDBJ whole genome shotgun (WGS) entry which is preliminary data.</text>
</comment>
<feature type="compositionally biased region" description="Low complexity" evidence="1">
    <location>
        <begin position="317"/>
        <end position="329"/>
    </location>
</feature>
<feature type="compositionally biased region" description="Low complexity" evidence="1">
    <location>
        <begin position="501"/>
        <end position="515"/>
    </location>
</feature>
<evidence type="ECO:0000256" key="1">
    <source>
        <dbReference type="SAM" id="MobiDB-lite"/>
    </source>
</evidence>
<name>A0A8K0JPW2_9TREE</name>
<evidence type="ECO:0000313" key="2">
    <source>
        <dbReference type="EMBL" id="KAG7566979.1"/>
    </source>
</evidence>
<feature type="compositionally biased region" description="Basic residues" evidence="1">
    <location>
        <begin position="300"/>
        <end position="310"/>
    </location>
</feature>
<feature type="compositionally biased region" description="Pro residues" evidence="1">
    <location>
        <begin position="578"/>
        <end position="587"/>
    </location>
</feature>
<dbReference type="AlphaFoldDB" id="A0A8K0JPW2"/>
<sequence>MFAIPFHSDTTVLNTRPPTHDASSAVGGEGSIRSGRAGSIASSQTGSTGAYSYTARALQEQQQLMANRIMMGGSSWDSAEDVIVSLKFLQPFVKAGEADAVLVANSIPNSRAGSGGDFAFTHPNPFAGGGSDEPPKTASSHATSVASSKRSTGSTSLTAMESEVYGILKMYVENKLKKKRGGKEKRMIEVGKKIEVLEDEFPDCATYIKLFKRVRESHDLPPRETPQSLEPETLQQNDDGQSGLQRDRHPSSASFIDPFDSLPRTAPRYTHHHTASTSSSLSRQVSPAASVSLGAAARPPTRKLSKRGKGQGHESKPSTSSYSSQSSFSPSITADDIFVNFGLNEVDLGPTSMAKSANTDHKAGKRPSMSLFTTFGNTQKKRSEAVDAEISWPLPSPTTAGKMTSEQEQAEVVKAKIAEAFLEGVPGRERKVSALGDAPWAASRSMPVRPPRPGLPATSAGGHRSEPGRTSSSQVSGTIKMEHKDDIDVRGNTMAKATVEPNSRPSSGSSSNRVLRSVASASAIRIDQPAVVSDTFEADIFGSSPEKQESMFERRRDSQRSDTKSIRTTSKNLATSTAPPPMAPLPALPDVSEMDAIDRTPLPRSRSNSTSSTQSLAKRQAVFMSDEPDYVHTENEVEELVASESSSVSDNSSGSGRRGRSAEEIMSALQARTSAIALPGTPAKDPLRPAPPSQKHSSWSRASAGRLCDLPEEGEEAEDGSPRSQARAYNLEDSMTSPALSTHGNRYSTDSYDLKITTPEGDISFQTEYRRDFDAELGSGLAQSHLEQELFFRAPAAKRDSAAIRSNWK</sequence>
<accession>A0A8K0JPW2</accession>
<feature type="compositionally biased region" description="Low complexity" evidence="1">
    <location>
        <begin position="138"/>
        <end position="151"/>
    </location>
</feature>
<protein>
    <submittedName>
        <fullName evidence="2">Uncharacterized protein</fullName>
    </submittedName>
</protein>
<dbReference type="Proteomes" id="UP000812966">
    <property type="component" value="Unassembled WGS sequence"/>
</dbReference>
<feature type="compositionally biased region" description="Basic and acidic residues" evidence="1">
    <location>
        <begin position="546"/>
        <end position="565"/>
    </location>
</feature>
<reference evidence="2" key="1">
    <citation type="submission" date="2020-04" db="EMBL/GenBank/DDBJ databases">
        <title>Analysis of mating type loci in Filobasidium floriforme.</title>
        <authorList>
            <person name="Nowrousian M."/>
        </authorList>
    </citation>
    <scope>NUCLEOTIDE SEQUENCE</scope>
    <source>
        <strain evidence="2">CBS 6242</strain>
    </source>
</reference>
<feature type="compositionally biased region" description="Low complexity" evidence="1">
    <location>
        <begin position="642"/>
        <end position="655"/>
    </location>
</feature>
<evidence type="ECO:0000313" key="3">
    <source>
        <dbReference type="Proteomes" id="UP000812966"/>
    </source>
</evidence>
<feature type="region of interest" description="Disordered" evidence="1">
    <location>
        <begin position="537"/>
        <end position="704"/>
    </location>
</feature>
<feature type="region of interest" description="Disordered" evidence="1">
    <location>
        <begin position="218"/>
        <end position="329"/>
    </location>
</feature>
<keyword evidence="3" id="KW-1185">Reference proteome</keyword>
<feature type="compositionally biased region" description="Polar residues" evidence="1">
    <location>
        <begin position="225"/>
        <end position="244"/>
    </location>
</feature>
<organism evidence="2 3">
    <name type="scientific">Filobasidium floriforme</name>
    <dbReference type="NCBI Taxonomy" id="5210"/>
    <lineage>
        <taxon>Eukaryota</taxon>
        <taxon>Fungi</taxon>
        <taxon>Dikarya</taxon>
        <taxon>Basidiomycota</taxon>
        <taxon>Agaricomycotina</taxon>
        <taxon>Tremellomycetes</taxon>
        <taxon>Filobasidiales</taxon>
        <taxon>Filobasidiaceae</taxon>
        <taxon>Filobasidium</taxon>
    </lineage>
</organism>
<feature type="compositionally biased region" description="Basic and acidic residues" evidence="1">
    <location>
        <begin position="480"/>
        <end position="489"/>
    </location>
</feature>
<feature type="region of interest" description="Disordered" evidence="1">
    <location>
        <begin position="439"/>
        <end position="515"/>
    </location>
</feature>
<feature type="region of interest" description="Disordered" evidence="1">
    <location>
        <begin position="352"/>
        <end position="371"/>
    </location>
</feature>
<feature type="compositionally biased region" description="Polar residues" evidence="1">
    <location>
        <begin position="468"/>
        <end position="477"/>
    </location>
</feature>
<gene>
    <name evidence="2" type="ORF">FFLO_01238</name>
</gene>
<feature type="region of interest" description="Disordered" evidence="1">
    <location>
        <begin position="123"/>
        <end position="156"/>
    </location>
</feature>
<dbReference type="EMBL" id="JABELV010000017">
    <property type="protein sequence ID" value="KAG7566979.1"/>
    <property type="molecule type" value="Genomic_DNA"/>
</dbReference>
<feature type="compositionally biased region" description="Polar residues" evidence="1">
    <location>
        <begin position="8"/>
        <end position="17"/>
    </location>
</feature>
<feature type="compositionally biased region" description="Low complexity" evidence="1">
    <location>
        <begin position="599"/>
        <end position="616"/>
    </location>
</feature>